<dbReference type="GO" id="GO:0004640">
    <property type="term" value="F:phosphoribosylanthranilate isomerase activity"/>
    <property type="evidence" value="ECO:0007669"/>
    <property type="project" value="UniProtKB-EC"/>
</dbReference>
<dbReference type="InterPro" id="IPR044643">
    <property type="entry name" value="TrpF_fam"/>
</dbReference>
<proteinExistence type="inferred from homology"/>
<dbReference type="Gene3D" id="3.20.20.70">
    <property type="entry name" value="Aldolase class I"/>
    <property type="match status" value="1"/>
</dbReference>
<dbReference type="HAMAP" id="MF_00135">
    <property type="entry name" value="PRAI"/>
    <property type="match status" value="1"/>
</dbReference>
<dbReference type="GO" id="GO:0000162">
    <property type="term" value="P:L-tryptophan biosynthetic process"/>
    <property type="evidence" value="ECO:0007669"/>
    <property type="project" value="UniProtKB-UniPathway"/>
</dbReference>
<dbReference type="InterPro" id="IPR011060">
    <property type="entry name" value="RibuloseP-bd_barrel"/>
</dbReference>
<feature type="domain" description="N-(5'phosphoribosyl) anthranilate isomerase (PRAI)" evidence="9">
    <location>
        <begin position="60"/>
        <end position="166"/>
    </location>
</feature>
<evidence type="ECO:0000256" key="8">
    <source>
        <dbReference type="SAM" id="MobiDB-lite"/>
    </source>
</evidence>
<dbReference type="CDD" id="cd00405">
    <property type="entry name" value="PRAI"/>
    <property type="match status" value="1"/>
</dbReference>
<reference evidence="10" key="1">
    <citation type="submission" date="2021-01" db="EMBL/GenBank/DDBJ databases">
        <authorList>
            <person name="Corre E."/>
            <person name="Pelletier E."/>
            <person name="Niang G."/>
            <person name="Scheremetjew M."/>
            <person name="Finn R."/>
            <person name="Kale V."/>
            <person name="Holt S."/>
            <person name="Cochrane G."/>
            <person name="Meng A."/>
            <person name="Brown T."/>
            <person name="Cohen L."/>
        </authorList>
    </citation>
    <scope>NUCLEOTIDE SEQUENCE</scope>
    <source>
        <strain evidence="10">Clade-D-RCC2572</strain>
    </source>
</reference>
<organism evidence="10">
    <name type="scientific">Ostreococcus mediterraneus</name>
    <dbReference type="NCBI Taxonomy" id="1486918"/>
    <lineage>
        <taxon>Eukaryota</taxon>
        <taxon>Viridiplantae</taxon>
        <taxon>Chlorophyta</taxon>
        <taxon>Mamiellophyceae</taxon>
        <taxon>Mamiellales</taxon>
        <taxon>Bathycoccaceae</taxon>
        <taxon>Ostreococcus</taxon>
    </lineage>
</organism>
<evidence type="ECO:0000256" key="1">
    <source>
        <dbReference type="ARBA" id="ARBA00004664"/>
    </source>
</evidence>
<evidence type="ECO:0000259" key="9">
    <source>
        <dbReference type="Pfam" id="PF00697"/>
    </source>
</evidence>
<dbReference type="UniPathway" id="UPA00035">
    <property type="reaction ID" value="UER00042"/>
</dbReference>
<dbReference type="Pfam" id="PF00697">
    <property type="entry name" value="PRAI"/>
    <property type="match status" value="2"/>
</dbReference>
<feature type="compositionally biased region" description="Low complexity" evidence="8">
    <location>
        <begin position="38"/>
        <end position="48"/>
    </location>
</feature>
<comment type="similarity">
    <text evidence="2">Belongs to the TrpF family.</text>
</comment>
<dbReference type="InterPro" id="IPR013785">
    <property type="entry name" value="Aldolase_TIM"/>
</dbReference>
<evidence type="ECO:0000256" key="5">
    <source>
        <dbReference type="ARBA" id="ARBA00022822"/>
    </source>
</evidence>
<sequence>MASTAPRAATATTRTMSAWRRPSTTTSSISPRARRACAARASSSNANGNGNGNGSNKTLVKVCGITSVEDCAVATASGADFIGMILWPKSKRSVTEDVAKAIAARAKADGAIPIAVFVDEDAATIVRVCDAIGVDHAQLHGDGARDALEALPMRVRAVWVLNADANGKIVTKFPGDEDKLIAARQKSMSGEQGWRAAVDFVNGPRRVVDWLLIDGVNAGSGTAFDWTKLKAPRGASRKGWLLAGGLTPENVAEAIDAAHPNGVDVASGVADASGVAKDEAKIKAFVANARNGATTTA</sequence>
<dbReference type="PANTHER" id="PTHR42894:SF1">
    <property type="entry name" value="N-(5'-PHOSPHORIBOSYL)ANTHRANILATE ISOMERASE"/>
    <property type="match status" value="1"/>
</dbReference>
<feature type="compositionally biased region" description="Low complexity" evidence="8">
    <location>
        <begin position="1"/>
        <end position="31"/>
    </location>
</feature>
<evidence type="ECO:0000256" key="6">
    <source>
        <dbReference type="ARBA" id="ARBA00023141"/>
    </source>
</evidence>
<dbReference type="EMBL" id="HBEW01002846">
    <property type="protein sequence ID" value="CAD8579577.1"/>
    <property type="molecule type" value="Transcribed_RNA"/>
</dbReference>
<dbReference type="EC" id="5.3.1.24" evidence="3"/>
<keyword evidence="4" id="KW-0028">Amino-acid biosynthesis</keyword>
<evidence type="ECO:0000256" key="7">
    <source>
        <dbReference type="ARBA" id="ARBA00023235"/>
    </source>
</evidence>
<evidence type="ECO:0000313" key="10">
    <source>
        <dbReference type="EMBL" id="CAD8579577.1"/>
    </source>
</evidence>
<name>A0A7S0PM15_9CHLO</name>
<dbReference type="PANTHER" id="PTHR42894">
    <property type="entry name" value="N-(5'-PHOSPHORIBOSYL)ANTHRANILATE ISOMERASE"/>
    <property type="match status" value="1"/>
</dbReference>
<evidence type="ECO:0000256" key="4">
    <source>
        <dbReference type="ARBA" id="ARBA00022605"/>
    </source>
</evidence>
<comment type="pathway">
    <text evidence="1">Amino-acid biosynthesis; L-tryptophan biosynthesis; L-tryptophan from chorismate: step 3/5.</text>
</comment>
<evidence type="ECO:0000256" key="2">
    <source>
        <dbReference type="ARBA" id="ARBA00007571"/>
    </source>
</evidence>
<protein>
    <recommendedName>
        <fullName evidence="3">phosphoribosylanthranilate isomerase</fullName>
        <ecNumber evidence="3">5.3.1.24</ecNumber>
    </recommendedName>
</protein>
<gene>
    <name evidence="10" type="ORF">OMED0929_LOCUS2343</name>
</gene>
<keyword evidence="7" id="KW-0413">Isomerase</keyword>
<keyword evidence="5" id="KW-0822">Tryptophan biosynthesis</keyword>
<feature type="region of interest" description="Disordered" evidence="8">
    <location>
        <begin position="1"/>
        <end position="53"/>
    </location>
</feature>
<dbReference type="InterPro" id="IPR001240">
    <property type="entry name" value="PRAI_dom"/>
</dbReference>
<dbReference type="SUPFAM" id="SSF51366">
    <property type="entry name" value="Ribulose-phoshate binding barrel"/>
    <property type="match status" value="1"/>
</dbReference>
<keyword evidence="6" id="KW-0057">Aromatic amino acid biosynthesis</keyword>
<accession>A0A7S0PM15</accession>
<feature type="domain" description="N-(5'phosphoribosyl) anthranilate isomerase (PRAI)" evidence="9">
    <location>
        <begin position="208"/>
        <end position="287"/>
    </location>
</feature>
<evidence type="ECO:0000256" key="3">
    <source>
        <dbReference type="ARBA" id="ARBA00012572"/>
    </source>
</evidence>
<dbReference type="AlphaFoldDB" id="A0A7S0PM15"/>